<evidence type="ECO:0000259" key="2">
    <source>
        <dbReference type="Pfam" id="PF01935"/>
    </source>
</evidence>
<feature type="compositionally biased region" description="Basic and acidic residues" evidence="1">
    <location>
        <begin position="1"/>
        <end position="18"/>
    </location>
</feature>
<dbReference type="Pfam" id="PF01935">
    <property type="entry name" value="DUF87"/>
    <property type="match status" value="1"/>
</dbReference>
<keyword evidence="4" id="KW-1185">Reference proteome</keyword>
<comment type="caution">
    <text evidence="3">The sequence shown here is derived from an EMBL/GenBank/DDBJ whole genome shotgun (WGS) entry which is preliminary data.</text>
</comment>
<evidence type="ECO:0000256" key="1">
    <source>
        <dbReference type="SAM" id="MobiDB-lite"/>
    </source>
</evidence>
<evidence type="ECO:0000313" key="4">
    <source>
        <dbReference type="Proteomes" id="UP000239549"/>
    </source>
</evidence>
<dbReference type="PANTHER" id="PTHR30121:SF6">
    <property type="entry name" value="SLR6007 PROTEIN"/>
    <property type="match status" value="1"/>
</dbReference>
<dbReference type="EMBL" id="BFAV01000172">
    <property type="protein sequence ID" value="GBF35470.1"/>
    <property type="molecule type" value="Genomic_DNA"/>
</dbReference>
<dbReference type="InterPro" id="IPR051162">
    <property type="entry name" value="T4SS_component"/>
</dbReference>
<accession>A0A2L2XH49</accession>
<organism evidence="3 4">
    <name type="scientific">Desulfocucumis palustris</name>
    <dbReference type="NCBI Taxonomy" id="1898651"/>
    <lineage>
        <taxon>Bacteria</taxon>
        <taxon>Bacillati</taxon>
        <taxon>Bacillota</taxon>
        <taxon>Clostridia</taxon>
        <taxon>Eubacteriales</taxon>
        <taxon>Desulfocucumaceae</taxon>
        <taxon>Desulfocucumis</taxon>
    </lineage>
</organism>
<evidence type="ECO:0000313" key="3">
    <source>
        <dbReference type="EMBL" id="GBF35470.1"/>
    </source>
</evidence>
<gene>
    <name evidence="3" type="ORF">DCCM_4599</name>
</gene>
<protein>
    <recommendedName>
        <fullName evidence="2">Helicase HerA central domain-containing protein</fullName>
    </recommendedName>
</protein>
<dbReference type="AlphaFoldDB" id="A0A2L2XH49"/>
<name>A0A2L2XH49_9FIRM</name>
<dbReference type="InterPro" id="IPR002789">
    <property type="entry name" value="HerA_central"/>
</dbReference>
<dbReference type="PANTHER" id="PTHR30121">
    <property type="entry name" value="UNCHARACTERIZED PROTEIN YJGR-RELATED"/>
    <property type="match status" value="1"/>
</dbReference>
<dbReference type="SUPFAM" id="SSF52540">
    <property type="entry name" value="P-loop containing nucleoside triphosphate hydrolases"/>
    <property type="match status" value="1"/>
</dbReference>
<feature type="region of interest" description="Disordered" evidence="1">
    <location>
        <begin position="1"/>
        <end position="25"/>
    </location>
</feature>
<reference evidence="4" key="1">
    <citation type="submission" date="2018-02" db="EMBL/GenBank/DDBJ databases">
        <title>Genome sequence of Desulfocucumis palustris strain NAW-5.</title>
        <authorList>
            <person name="Watanabe M."/>
            <person name="Kojima H."/>
            <person name="Fukui M."/>
        </authorList>
    </citation>
    <scope>NUCLEOTIDE SEQUENCE [LARGE SCALE GENOMIC DNA]</scope>
    <source>
        <strain evidence="4">NAW-5</strain>
    </source>
</reference>
<dbReference type="InterPro" id="IPR027417">
    <property type="entry name" value="P-loop_NTPase"/>
</dbReference>
<dbReference type="Gene3D" id="3.40.50.300">
    <property type="entry name" value="P-loop containing nucleotide triphosphate hydrolases"/>
    <property type="match status" value="2"/>
</dbReference>
<proteinExistence type="predicted"/>
<feature type="domain" description="Helicase HerA central" evidence="2">
    <location>
        <begin position="268"/>
        <end position="416"/>
    </location>
</feature>
<dbReference type="Proteomes" id="UP000239549">
    <property type="component" value="Unassembled WGS sequence"/>
</dbReference>
<sequence>MKKQPDQKIKFKPGKDQPDFFSGAAGPKDLLAPSLVKEVKPGEKNYEGVATDYWVEVGGTIEPARYFRSFFAPLTTNTTWAGMLDALYLGDFGPGDCDTAIHVRPADTQRVLFEIGRKMSGIESDLMTETDRNKRSMLLTALRDLMAQQERLRVEVERLFFVSIQSTASSNNMVFFRRFCNSLVKRFAMKGIFLRGADTRQLEALLSMTPLDKEGAFKDTFRNMESSNIADLFPFGQGSINHKTGIVIGEDMQKKPLLYNGREKALGTGHICVVGRTGFGKTFMVLMLIARSALTGIRTVVIEPSREFKKGILGLGCPYIDFTADSHYRFNIFDVVESEDEDGGLVVELAETVQAVQAFVFKLVRLVDEKYLSGLAKTRIQELIWKLYSDRGIDGNPKNLYTRAQSTDSSFRLTRERKEMPALSDLYFEMARVPELKEIAEILKPFTRQGSNPSQAIFDCRSNVDFRKAPITGISVAGLEAEIMQPLAYFVIQKCAWERFGKADKNPTYIVMDEIQIPMEADVELARWIENGYRRGRHLNIWMITITQGFEVLLRNPYGLGVIKNSPTKIFLRQESLDIDAIQGKFALSNGEAAFLLRSPKGYGILKADTQSVAVHFKATQKDLELFANDPNKDFWERQDVTANA</sequence>